<feature type="transmembrane region" description="Helical" evidence="1">
    <location>
        <begin position="102"/>
        <end position="120"/>
    </location>
</feature>
<evidence type="ECO:0000313" key="2">
    <source>
        <dbReference type="EMBL" id="MDH6064548.1"/>
    </source>
</evidence>
<dbReference type="GO" id="GO:0004143">
    <property type="term" value="F:ATP-dependent diacylglycerol kinase activity"/>
    <property type="evidence" value="ECO:0007669"/>
    <property type="project" value="InterPro"/>
</dbReference>
<feature type="transmembrane region" description="Helical" evidence="1">
    <location>
        <begin position="166"/>
        <end position="183"/>
    </location>
</feature>
<keyword evidence="1" id="KW-0812">Transmembrane</keyword>
<dbReference type="AlphaFoldDB" id="A0AA43H0N1"/>
<organism evidence="2 3">
    <name type="scientific">Umezakia ovalisporum FSS-62</name>
    <dbReference type="NCBI Taxonomy" id="2971776"/>
    <lineage>
        <taxon>Bacteria</taxon>
        <taxon>Bacillati</taxon>
        <taxon>Cyanobacteriota</taxon>
        <taxon>Cyanophyceae</taxon>
        <taxon>Nostocales</taxon>
        <taxon>Nodulariaceae</taxon>
        <taxon>Umezakia</taxon>
    </lineage>
</organism>
<sequence>MLSPVLDLTSDPPLWLKTTVVAVWVSFILFLAWVVYRFAKGEPEIVRKIVHIGTGNVIMLAWWLNVPASLGITASIVASGITLLSYRFPIFPGINSVGRRSFGTFFYAVSIGILVAWFWHIQQPQYAAIGIMVMAWGDGLAALIGQRFGKHKYKVLGAQKSWEGSLTMTLASYTITSLILLSVEGNIWPIWVVSLAIALTATCLEAISFLGIDNLTVPLGSAALAFFLIDTFLVHSR</sequence>
<evidence type="ECO:0000256" key="1">
    <source>
        <dbReference type="SAM" id="Phobius"/>
    </source>
</evidence>
<gene>
    <name evidence="2" type="ORF">NWP23_12375</name>
</gene>
<keyword evidence="1" id="KW-1133">Transmembrane helix</keyword>
<dbReference type="EMBL" id="JANQDL010000083">
    <property type="protein sequence ID" value="MDH6064548.1"/>
    <property type="molecule type" value="Genomic_DNA"/>
</dbReference>
<comment type="caution">
    <text evidence="2">The sequence shown here is derived from an EMBL/GenBank/DDBJ whole genome shotgun (WGS) entry which is preliminary data.</text>
</comment>
<feature type="transmembrane region" description="Helical" evidence="1">
    <location>
        <begin position="70"/>
        <end position="90"/>
    </location>
</feature>
<name>A0AA43H0N1_9CYAN</name>
<keyword evidence="1" id="KW-0472">Membrane</keyword>
<feature type="transmembrane region" description="Helical" evidence="1">
    <location>
        <begin position="20"/>
        <end position="38"/>
    </location>
</feature>
<feature type="transmembrane region" description="Helical" evidence="1">
    <location>
        <begin position="126"/>
        <end position="145"/>
    </location>
</feature>
<evidence type="ECO:0000313" key="3">
    <source>
        <dbReference type="Proteomes" id="UP001159370"/>
    </source>
</evidence>
<dbReference type="Proteomes" id="UP001159370">
    <property type="component" value="Unassembled WGS sequence"/>
</dbReference>
<feature type="transmembrane region" description="Helical" evidence="1">
    <location>
        <begin position="217"/>
        <end position="235"/>
    </location>
</feature>
<dbReference type="PANTHER" id="PTHR31303:SF1">
    <property type="entry name" value="CTP-DEPENDENT DIACYLGLYCEROL KINASE 1"/>
    <property type="match status" value="1"/>
</dbReference>
<reference evidence="2 3" key="1">
    <citation type="journal article" date="2023" name="J. Phycol.">
        <title>Chrysosporum ovalisporum is synonymous with the true-branching cyanobacterium Umezakia natans (Nostocales/Aphanizomenonaceae).</title>
        <authorList>
            <person name="McGregor G.B."/>
            <person name="Sendall B.C."/>
            <person name="Niiyama Y."/>
            <person name="Tuji A."/>
            <person name="Willis A."/>
        </authorList>
    </citation>
    <scope>NUCLEOTIDE SEQUENCE [LARGE SCALE GENOMIC DNA]</scope>
    <source>
        <strain evidence="2 3">FSS-62</strain>
    </source>
</reference>
<protein>
    <submittedName>
        <fullName evidence="2">SEC59/DGK1/VTE5 family protein</fullName>
    </submittedName>
</protein>
<accession>A0AA43H0N1</accession>
<proteinExistence type="predicted"/>
<dbReference type="PANTHER" id="PTHR31303">
    <property type="entry name" value="CTP-DEPENDENT DIACYLGLYCEROL KINASE 1"/>
    <property type="match status" value="1"/>
</dbReference>
<feature type="transmembrane region" description="Helical" evidence="1">
    <location>
        <begin position="189"/>
        <end position="210"/>
    </location>
</feature>
<dbReference type="InterPro" id="IPR037997">
    <property type="entry name" value="Dgk1-like"/>
</dbReference>